<proteinExistence type="predicted"/>
<evidence type="ECO:0000313" key="1">
    <source>
        <dbReference type="EMBL" id="KJQ59006.1"/>
    </source>
</evidence>
<sequence>MKKIKKYITLIILGGVAVLSIALINGWRLDDHTIPKNRTREQYDFEGTFEPMFKFFEQENIDLTGIKSYSVSVSIGDREKQKESYEVFLNSKNNLVDGSYTIRKDEKTREVHVSYENSQLLYSDSIDPKFDEEIFNLSIKREYFEALEVKEVFRSSETSLSNIIYKTDDNSELFNKLVKKYNFSKNAKCFVSITHSSGNAYNIAIVLEDDNKSIQIDKYISIMKGEANELD</sequence>
<protein>
    <recommendedName>
        <fullName evidence="3">Lipoprotein</fullName>
    </recommendedName>
</protein>
<accession>A0AAW3H846</accession>
<dbReference type="RefSeq" id="WP_045503686.1">
    <property type="nucleotide sequence ID" value="NZ_JYGL01000001.1"/>
</dbReference>
<dbReference type="EMBL" id="JYGL01000001">
    <property type="protein sequence ID" value="KJQ59006.1"/>
    <property type="molecule type" value="Genomic_DNA"/>
</dbReference>
<gene>
    <name evidence="1" type="ORF">TZ86_00852</name>
</gene>
<name>A0AAW3H846_STRGN</name>
<dbReference type="AlphaFoldDB" id="A0AAW3H846"/>
<evidence type="ECO:0000313" key="2">
    <source>
        <dbReference type="Proteomes" id="UP000033658"/>
    </source>
</evidence>
<comment type="caution">
    <text evidence="1">The sequence shown here is derived from an EMBL/GenBank/DDBJ whole genome shotgun (WGS) entry which is preliminary data.</text>
</comment>
<dbReference type="Proteomes" id="UP000033658">
    <property type="component" value="Unassembled WGS sequence"/>
</dbReference>
<reference evidence="1 2" key="1">
    <citation type="submission" date="2015-02" db="EMBL/GenBank/DDBJ databases">
        <title>Evolution of amylase-binding proteins of oral streptococcal species.</title>
        <authorList>
            <person name="Haase E.M."/>
        </authorList>
    </citation>
    <scope>NUCLEOTIDE SEQUENCE [LARGE SCALE GENOMIC DNA]</scope>
    <source>
        <strain evidence="1 2">G9B</strain>
    </source>
</reference>
<organism evidence="1 2">
    <name type="scientific">Streptococcus gordonii</name>
    <dbReference type="NCBI Taxonomy" id="1302"/>
    <lineage>
        <taxon>Bacteria</taxon>
        <taxon>Bacillati</taxon>
        <taxon>Bacillota</taxon>
        <taxon>Bacilli</taxon>
        <taxon>Lactobacillales</taxon>
        <taxon>Streptococcaceae</taxon>
        <taxon>Streptococcus</taxon>
    </lineage>
</organism>
<evidence type="ECO:0008006" key="3">
    <source>
        <dbReference type="Google" id="ProtNLM"/>
    </source>
</evidence>